<dbReference type="InterPro" id="IPR036567">
    <property type="entry name" value="RHF-like"/>
</dbReference>
<sequence>LTDSIRTYINQKTTELDKFINVRNESLDGRHATVEAFVEIARSMHHRKGDVFYAEVQIRMPGDFTVRAESTQPDLYLAIDEVKDELQRRLKKYSGKQTARRIRDYRFFKKIAKISSLARIQRERRRWLK</sequence>
<feature type="non-terminal residue" evidence="1">
    <location>
        <position position="1"/>
    </location>
</feature>
<dbReference type="CDD" id="cd00552">
    <property type="entry name" value="RaiA"/>
    <property type="match status" value="1"/>
</dbReference>
<dbReference type="STRING" id="1802163.A2932_00555"/>
<proteinExistence type="predicted"/>
<dbReference type="EMBL" id="MHOI01000017">
    <property type="protein sequence ID" value="OGZ61407.1"/>
    <property type="molecule type" value="Genomic_DNA"/>
</dbReference>
<reference evidence="1 2" key="1">
    <citation type="journal article" date="2016" name="Nat. Commun.">
        <title>Thousands of microbial genomes shed light on interconnected biogeochemical processes in an aquifer system.</title>
        <authorList>
            <person name="Anantharaman K."/>
            <person name="Brown C.T."/>
            <person name="Hug L.A."/>
            <person name="Sharon I."/>
            <person name="Castelle C.J."/>
            <person name="Probst A.J."/>
            <person name="Thomas B.C."/>
            <person name="Singh A."/>
            <person name="Wilkins M.J."/>
            <person name="Karaoz U."/>
            <person name="Brodie E.L."/>
            <person name="Williams K.H."/>
            <person name="Hubbard S.S."/>
            <person name="Banfield J.F."/>
        </authorList>
    </citation>
    <scope>NUCLEOTIDE SEQUENCE [LARGE SCALE GENOMIC DNA]</scope>
</reference>
<dbReference type="SUPFAM" id="SSF69754">
    <property type="entry name" value="Ribosome binding protein Y (YfiA homologue)"/>
    <property type="match status" value="1"/>
</dbReference>
<evidence type="ECO:0000313" key="2">
    <source>
        <dbReference type="Proteomes" id="UP000179153"/>
    </source>
</evidence>
<dbReference type="InterPro" id="IPR003489">
    <property type="entry name" value="RHF/RaiA"/>
</dbReference>
<comment type="caution">
    <text evidence="1">The sequence shown here is derived from an EMBL/GenBank/DDBJ whole genome shotgun (WGS) entry which is preliminary data.</text>
</comment>
<dbReference type="NCBIfam" id="TIGR00741">
    <property type="entry name" value="yfiA"/>
    <property type="match status" value="1"/>
</dbReference>
<organism evidence="1 2">
    <name type="scientific">Candidatus Spechtbacteria bacterium RIFCSPLOWO2_01_FULL_46_10</name>
    <dbReference type="NCBI Taxonomy" id="1802163"/>
    <lineage>
        <taxon>Bacteria</taxon>
        <taxon>Candidatus Spechtiibacteriota</taxon>
    </lineage>
</organism>
<protein>
    <submittedName>
        <fullName evidence="1">Ribosomal subunit interface protein</fullName>
    </submittedName>
</protein>
<dbReference type="Pfam" id="PF02482">
    <property type="entry name" value="Ribosomal_S30AE"/>
    <property type="match status" value="1"/>
</dbReference>
<evidence type="ECO:0000313" key="1">
    <source>
        <dbReference type="EMBL" id="OGZ61407.1"/>
    </source>
</evidence>
<gene>
    <name evidence="1" type="ORF">A2932_00555</name>
</gene>
<dbReference type="Gene3D" id="3.30.160.100">
    <property type="entry name" value="Ribosome hibernation promotion factor-like"/>
    <property type="match status" value="1"/>
</dbReference>
<dbReference type="Proteomes" id="UP000179153">
    <property type="component" value="Unassembled WGS sequence"/>
</dbReference>
<accession>A0A1G2HFY3</accession>
<name>A0A1G2HFY3_9BACT</name>
<dbReference type="AlphaFoldDB" id="A0A1G2HFY3"/>